<sequence>PSGVQYALKSSTCGASDYLAQKHREVASEEEEDGLSPLVFITFLCQPAVGVSLEAG</sequence>
<dbReference type="Proteomes" id="UP001228049">
    <property type="component" value="Unassembled WGS sequence"/>
</dbReference>
<dbReference type="AlphaFoldDB" id="A0AAD9CKH0"/>
<evidence type="ECO:0000313" key="1">
    <source>
        <dbReference type="EMBL" id="KAK1902521.1"/>
    </source>
</evidence>
<keyword evidence="2" id="KW-1185">Reference proteome</keyword>
<accession>A0AAD9CKH0</accession>
<feature type="non-terminal residue" evidence="1">
    <location>
        <position position="1"/>
    </location>
</feature>
<reference evidence="1" key="1">
    <citation type="submission" date="2023-04" db="EMBL/GenBank/DDBJ databases">
        <title>Chromosome-level genome of Chaenocephalus aceratus.</title>
        <authorList>
            <person name="Park H."/>
        </authorList>
    </citation>
    <scope>NUCLEOTIDE SEQUENCE</scope>
    <source>
        <strain evidence="1">DE</strain>
        <tissue evidence="1">Muscle</tissue>
    </source>
</reference>
<organism evidence="1 2">
    <name type="scientific">Dissostichus eleginoides</name>
    <name type="common">Patagonian toothfish</name>
    <name type="synonym">Dissostichus amissus</name>
    <dbReference type="NCBI Taxonomy" id="100907"/>
    <lineage>
        <taxon>Eukaryota</taxon>
        <taxon>Metazoa</taxon>
        <taxon>Chordata</taxon>
        <taxon>Craniata</taxon>
        <taxon>Vertebrata</taxon>
        <taxon>Euteleostomi</taxon>
        <taxon>Actinopterygii</taxon>
        <taxon>Neopterygii</taxon>
        <taxon>Teleostei</taxon>
        <taxon>Neoteleostei</taxon>
        <taxon>Acanthomorphata</taxon>
        <taxon>Eupercaria</taxon>
        <taxon>Perciformes</taxon>
        <taxon>Notothenioidei</taxon>
        <taxon>Nototheniidae</taxon>
        <taxon>Dissostichus</taxon>
    </lineage>
</organism>
<protein>
    <submittedName>
        <fullName evidence="1">Uveal autoantigen with coiled-coil domains and ankyrin repeat</fullName>
    </submittedName>
</protein>
<name>A0AAD9CKH0_DISEL</name>
<evidence type="ECO:0000313" key="2">
    <source>
        <dbReference type="Proteomes" id="UP001228049"/>
    </source>
</evidence>
<proteinExistence type="predicted"/>
<dbReference type="EMBL" id="JASDAP010000005">
    <property type="protein sequence ID" value="KAK1902521.1"/>
    <property type="molecule type" value="Genomic_DNA"/>
</dbReference>
<comment type="caution">
    <text evidence="1">The sequence shown here is derived from an EMBL/GenBank/DDBJ whole genome shotgun (WGS) entry which is preliminary data.</text>
</comment>
<gene>
    <name evidence="1" type="ORF">KUDE01_005482</name>
</gene>
<feature type="non-terminal residue" evidence="1">
    <location>
        <position position="56"/>
    </location>
</feature>